<name>A0A2T2WPU5_SULTH</name>
<reference evidence="1 2" key="1">
    <citation type="journal article" date="2014" name="BMC Genomics">
        <title>Comparison of environmental and isolate Sulfobacillus genomes reveals diverse carbon, sulfur, nitrogen, and hydrogen metabolisms.</title>
        <authorList>
            <person name="Justice N.B."/>
            <person name="Norman A."/>
            <person name="Brown C.T."/>
            <person name="Singh A."/>
            <person name="Thomas B.C."/>
            <person name="Banfield J.F."/>
        </authorList>
    </citation>
    <scope>NUCLEOTIDE SEQUENCE [LARGE SCALE GENOMIC DNA]</scope>
    <source>
        <strain evidence="1">AMDSBA5</strain>
    </source>
</reference>
<evidence type="ECO:0000313" key="2">
    <source>
        <dbReference type="Proteomes" id="UP000242705"/>
    </source>
</evidence>
<accession>A0A2T2WPU5</accession>
<organism evidence="1 2">
    <name type="scientific">Sulfobacillus thermosulfidooxidans</name>
    <dbReference type="NCBI Taxonomy" id="28034"/>
    <lineage>
        <taxon>Bacteria</taxon>
        <taxon>Bacillati</taxon>
        <taxon>Bacillota</taxon>
        <taxon>Clostridia</taxon>
        <taxon>Eubacteriales</taxon>
        <taxon>Clostridiales Family XVII. Incertae Sedis</taxon>
        <taxon>Sulfobacillus</taxon>
    </lineage>
</organism>
<dbReference type="AlphaFoldDB" id="A0A2T2WPU5"/>
<protein>
    <submittedName>
        <fullName evidence="1">Uncharacterized protein</fullName>
    </submittedName>
</protein>
<gene>
    <name evidence="1" type="ORF">C7B47_15135</name>
</gene>
<evidence type="ECO:0000313" key="1">
    <source>
        <dbReference type="EMBL" id="PSR24261.1"/>
    </source>
</evidence>
<sequence>MGASIVETGRSEVRHHLASEKLIPALFPGDAAVAILSIPKLICFPLEVFRRWLTPSGSIDIVD</sequence>
<comment type="caution">
    <text evidence="1">The sequence shown here is derived from an EMBL/GenBank/DDBJ whole genome shotgun (WGS) entry which is preliminary data.</text>
</comment>
<proteinExistence type="predicted"/>
<dbReference type="EMBL" id="PXYX01000059">
    <property type="protein sequence ID" value="PSR24261.1"/>
    <property type="molecule type" value="Genomic_DNA"/>
</dbReference>
<dbReference type="Proteomes" id="UP000242705">
    <property type="component" value="Unassembled WGS sequence"/>
</dbReference>